<protein>
    <submittedName>
        <fullName evidence="1">CoA transferase</fullName>
    </submittedName>
</protein>
<evidence type="ECO:0000313" key="2">
    <source>
        <dbReference type="Proteomes" id="UP001428817"/>
    </source>
</evidence>
<dbReference type="PANTHER" id="PTHR48228">
    <property type="entry name" value="SUCCINYL-COA--D-CITRAMALATE COA-TRANSFERASE"/>
    <property type="match status" value="1"/>
</dbReference>
<proteinExistence type="predicted"/>
<evidence type="ECO:0000313" key="1">
    <source>
        <dbReference type="EMBL" id="GAA5160326.1"/>
    </source>
</evidence>
<dbReference type="InterPro" id="IPR050509">
    <property type="entry name" value="CoA-transferase_III"/>
</dbReference>
<dbReference type="Gene3D" id="3.30.1540.10">
    <property type="entry name" value="formyl-coa transferase, domain 3"/>
    <property type="match status" value="1"/>
</dbReference>
<accession>A0ABP9QEV7</accession>
<gene>
    <name evidence="1" type="ORF">GCM10023321_42760</name>
</gene>
<dbReference type="Proteomes" id="UP001428817">
    <property type="component" value="Unassembled WGS sequence"/>
</dbReference>
<dbReference type="EMBL" id="BAABJP010000020">
    <property type="protein sequence ID" value="GAA5160326.1"/>
    <property type="molecule type" value="Genomic_DNA"/>
</dbReference>
<keyword evidence="2" id="KW-1185">Reference proteome</keyword>
<dbReference type="Gene3D" id="3.40.50.10540">
    <property type="entry name" value="Crotonobetainyl-coa:carnitine coa-transferase, domain 1"/>
    <property type="match status" value="1"/>
</dbReference>
<dbReference type="InterPro" id="IPR003673">
    <property type="entry name" value="CoA-Trfase_fam_III"/>
</dbReference>
<name>A0ABP9QEV7_9PSEU</name>
<reference evidence="2" key="1">
    <citation type="journal article" date="2019" name="Int. J. Syst. Evol. Microbiol.">
        <title>The Global Catalogue of Microorganisms (GCM) 10K type strain sequencing project: providing services to taxonomists for standard genome sequencing and annotation.</title>
        <authorList>
            <consortium name="The Broad Institute Genomics Platform"/>
            <consortium name="The Broad Institute Genome Sequencing Center for Infectious Disease"/>
            <person name="Wu L."/>
            <person name="Ma J."/>
        </authorList>
    </citation>
    <scope>NUCLEOTIDE SEQUENCE [LARGE SCALE GENOMIC DNA]</scope>
    <source>
        <strain evidence="2">JCM 18303</strain>
    </source>
</reference>
<sequence length="408" mass="43469">MTPDDVALPLAGMRVLEVSSFVAAPLGGMTLAQLGAEVIRVDPLGGAPDHGRWPLAPSGTSLYWAGLNKGKKSISVDLRSAEGQELVTRLVTDSGPEGGIVLTNAVGRRWLEYAELRKHRPDLIHVQIEGHHDGTPAVDYTVNAAVGFPMVTGPEGHADPVNHVLPAWDIACGLYATLGILSADRRRRLTGEGQRMSVALYDVALAMAGNLGFLAEAQVNRVVRKRLGNYLYGGFARDFATRDGGRVMVCALTKRHWSDLLEATGQREVVGALEQSLGADFSTEDDRFEYREVLAGLLSRWFAKHDLPQVQAALAGTSLLWSTYNTFAELVADDLIASNPMIQVIDQPGVGRHMAPGIPLALGAGPRAPVARAPVLGEHTEEVLAALGIDDQGVSALIGRGVVGPPPK</sequence>
<dbReference type="InterPro" id="IPR044855">
    <property type="entry name" value="CoA-Trfase_III_dom3_sf"/>
</dbReference>
<dbReference type="PANTHER" id="PTHR48228:SF5">
    <property type="entry name" value="ALPHA-METHYLACYL-COA RACEMASE"/>
    <property type="match status" value="1"/>
</dbReference>
<dbReference type="RefSeq" id="WP_185060364.1">
    <property type="nucleotide sequence ID" value="NZ_BAABJP010000020.1"/>
</dbReference>
<dbReference type="GO" id="GO:0016740">
    <property type="term" value="F:transferase activity"/>
    <property type="evidence" value="ECO:0007669"/>
    <property type="project" value="UniProtKB-KW"/>
</dbReference>
<organism evidence="1 2">
    <name type="scientific">Pseudonocardia eucalypti</name>
    <dbReference type="NCBI Taxonomy" id="648755"/>
    <lineage>
        <taxon>Bacteria</taxon>
        <taxon>Bacillati</taxon>
        <taxon>Actinomycetota</taxon>
        <taxon>Actinomycetes</taxon>
        <taxon>Pseudonocardiales</taxon>
        <taxon>Pseudonocardiaceae</taxon>
        <taxon>Pseudonocardia</taxon>
    </lineage>
</organism>
<dbReference type="SUPFAM" id="SSF89796">
    <property type="entry name" value="CoA-transferase family III (CaiB/BaiF)"/>
    <property type="match status" value="1"/>
</dbReference>
<comment type="caution">
    <text evidence="1">The sequence shown here is derived from an EMBL/GenBank/DDBJ whole genome shotgun (WGS) entry which is preliminary data.</text>
</comment>
<keyword evidence="1" id="KW-0808">Transferase</keyword>
<dbReference type="InterPro" id="IPR023606">
    <property type="entry name" value="CoA-Trfase_III_dom_1_sf"/>
</dbReference>
<dbReference type="Pfam" id="PF02515">
    <property type="entry name" value="CoA_transf_3"/>
    <property type="match status" value="1"/>
</dbReference>